<dbReference type="KEGG" id="syw:SYNW0884"/>
<dbReference type="HOGENOM" id="CLU_2572667_0_0_3"/>
<dbReference type="RefSeq" id="WP_011127749.1">
    <property type="nucleotide sequence ID" value="NC_005070.1"/>
</dbReference>
<organism evidence="2 3">
    <name type="scientific">Parasynechococcus marenigrum (strain WH8102)</name>
    <dbReference type="NCBI Taxonomy" id="84588"/>
    <lineage>
        <taxon>Bacteria</taxon>
        <taxon>Bacillati</taxon>
        <taxon>Cyanobacteriota</taxon>
        <taxon>Cyanophyceae</taxon>
        <taxon>Synechococcales</taxon>
        <taxon>Prochlorococcaceae</taxon>
        <taxon>Parasynechococcus</taxon>
        <taxon>Parasynechococcus marenigrum</taxon>
    </lineage>
</organism>
<keyword evidence="3" id="KW-1185">Reference proteome</keyword>
<dbReference type="AlphaFoldDB" id="Q7U7U6"/>
<feature type="chain" id="PRO_5004293984" evidence="1">
    <location>
        <begin position="23"/>
        <end position="81"/>
    </location>
</feature>
<accession>Q7U7U6</accession>
<sequence>MFGLKALFTALALVSFAAPGLARDGEVFFRKKGRVEVGPGTRLELVDCDGSHDSQGNSDGGVTCSIKVINDQESPYRTEQQ</sequence>
<name>Q7U7U6_PARMW</name>
<dbReference type="EMBL" id="BX569691">
    <property type="protein sequence ID" value="CAE07399.1"/>
    <property type="molecule type" value="Genomic_DNA"/>
</dbReference>
<dbReference type="Proteomes" id="UP000001422">
    <property type="component" value="Chromosome"/>
</dbReference>
<evidence type="ECO:0000313" key="2">
    <source>
        <dbReference type="EMBL" id="CAE07399.1"/>
    </source>
</evidence>
<reference evidence="2 3" key="1">
    <citation type="journal article" date="2003" name="Nature">
        <title>The genome of a motile marine Synechococcus.</title>
        <authorList>
            <person name="Palenik B."/>
            <person name="Brahamsha B."/>
            <person name="Larimer F."/>
            <person name="Land M."/>
            <person name="Hauser L."/>
            <person name="Chain P."/>
            <person name="Lamerdin J."/>
            <person name="Regala W."/>
            <person name="Allen E.A."/>
            <person name="McCarren J."/>
            <person name="Paulsen I."/>
            <person name="Dufresne A."/>
            <person name="Partensky F."/>
            <person name="Webb E."/>
            <person name="Waterbury J."/>
        </authorList>
    </citation>
    <scope>NUCLEOTIDE SEQUENCE [LARGE SCALE GENOMIC DNA]</scope>
    <source>
        <strain evidence="2 3">WH8102</strain>
    </source>
</reference>
<evidence type="ECO:0000313" key="3">
    <source>
        <dbReference type="Proteomes" id="UP000001422"/>
    </source>
</evidence>
<evidence type="ECO:0000256" key="1">
    <source>
        <dbReference type="SAM" id="SignalP"/>
    </source>
</evidence>
<dbReference type="STRING" id="84588.SYNW0884"/>
<keyword evidence="1" id="KW-0732">Signal</keyword>
<gene>
    <name evidence="2" type="ordered locus">SYNW0884</name>
</gene>
<feature type="signal peptide" evidence="1">
    <location>
        <begin position="1"/>
        <end position="22"/>
    </location>
</feature>
<protein>
    <submittedName>
        <fullName evidence="2">Uncharacterized protein</fullName>
    </submittedName>
</protein>
<proteinExistence type="predicted"/>